<dbReference type="RefSeq" id="WP_054862177.1">
    <property type="nucleotide sequence ID" value="NZ_MWPH01000001.1"/>
</dbReference>
<dbReference type="Pfam" id="PF01978">
    <property type="entry name" value="TrmB"/>
    <property type="match status" value="1"/>
</dbReference>
<dbReference type="InterPro" id="IPR036388">
    <property type="entry name" value="WH-like_DNA-bd_sf"/>
</dbReference>
<comment type="caution">
    <text evidence="2">The sequence shown here is derived from an EMBL/GenBank/DDBJ whole genome shotgun (WGS) entry which is preliminary data.</text>
</comment>
<evidence type="ECO:0000259" key="1">
    <source>
        <dbReference type="Pfam" id="PF01978"/>
    </source>
</evidence>
<organism evidence="2 3">
    <name type="scientific">Natronolimnobius baerhuensis</name>
    <dbReference type="NCBI Taxonomy" id="253108"/>
    <lineage>
        <taxon>Archaea</taxon>
        <taxon>Methanobacteriati</taxon>
        <taxon>Methanobacteriota</taxon>
        <taxon>Stenosarchaea group</taxon>
        <taxon>Halobacteria</taxon>
        <taxon>Halobacteriales</taxon>
        <taxon>Natrialbaceae</taxon>
        <taxon>Natronolimnobius</taxon>
    </lineage>
</organism>
<dbReference type="InterPro" id="IPR036390">
    <property type="entry name" value="WH_DNA-bd_sf"/>
</dbReference>
<dbReference type="EMBL" id="MWPH01000001">
    <property type="protein sequence ID" value="OVE85639.1"/>
    <property type="molecule type" value="Genomic_DNA"/>
</dbReference>
<evidence type="ECO:0000313" key="3">
    <source>
        <dbReference type="Proteomes" id="UP000196084"/>
    </source>
</evidence>
<dbReference type="OrthoDB" id="182995at2157"/>
<keyword evidence="3" id="KW-1185">Reference proteome</keyword>
<dbReference type="AlphaFoldDB" id="A0A202EBL9"/>
<name>A0A202EBL9_9EURY</name>
<gene>
    <name evidence="2" type="ORF">B2G88_02095</name>
</gene>
<feature type="domain" description="Transcription regulator TrmB N-terminal" evidence="1">
    <location>
        <begin position="25"/>
        <end position="72"/>
    </location>
</feature>
<accession>A0A202EBL9</accession>
<reference evidence="2 3" key="1">
    <citation type="submission" date="2017-02" db="EMBL/GenBank/DDBJ databases">
        <title>Natronthermophilus aegyptiacus gen. nov.,sp. nov., an aerobic, extremely halophilic alkalithermophilic archaeon isolated from the athalassohaline Wadi An Natrun, Egypt.</title>
        <authorList>
            <person name="Zhao B."/>
        </authorList>
    </citation>
    <scope>NUCLEOTIDE SEQUENCE [LARGE SCALE GENOMIC DNA]</scope>
    <source>
        <strain evidence="2 3">CGMCC 1.3597</strain>
    </source>
</reference>
<dbReference type="Proteomes" id="UP000196084">
    <property type="component" value="Unassembled WGS sequence"/>
</dbReference>
<sequence length="74" mass="8080">MSATTVQGIDVSMPEDLASPRAKLVYLYLTANGSATADELRSALDVNKSTVLSITGTLRERGHLERRNGRYELV</sequence>
<proteinExistence type="predicted"/>
<evidence type="ECO:0000313" key="2">
    <source>
        <dbReference type="EMBL" id="OVE85639.1"/>
    </source>
</evidence>
<dbReference type="SUPFAM" id="SSF46785">
    <property type="entry name" value="Winged helix' DNA-binding domain"/>
    <property type="match status" value="1"/>
</dbReference>
<dbReference type="InterPro" id="IPR002831">
    <property type="entry name" value="Tscrpt_reg_TrmB_N"/>
</dbReference>
<dbReference type="Gene3D" id="1.10.10.10">
    <property type="entry name" value="Winged helix-like DNA-binding domain superfamily/Winged helix DNA-binding domain"/>
    <property type="match status" value="1"/>
</dbReference>
<protein>
    <submittedName>
        <fullName evidence="2">MarR family transcriptional regulator</fullName>
    </submittedName>
</protein>